<dbReference type="GO" id="GO:0008494">
    <property type="term" value="F:translation activator activity"/>
    <property type="evidence" value="ECO:0007669"/>
    <property type="project" value="TreeGrafter"/>
</dbReference>
<dbReference type="GO" id="GO:0006446">
    <property type="term" value="P:regulation of translational initiation"/>
    <property type="evidence" value="ECO:0007669"/>
    <property type="project" value="TreeGrafter"/>
</dbReference>
<dbReference type="Proteomes" id="UP000183832">
    <property type="component" value="Unassembled WGS sequence"/>
</dbReference>
<feature type="compositionally biased region" description="Basic and acidic residues" evidence="1">
    <location>
        <begin position="251"/>
        <end position="260"/>
    </location>
</feature>
<dbReference type="AlphaFoldDB" id="A0A1J1I9X4"/>
<evidence type="ECO:0000256" key="1">
    <source>
        <dbReference type="SAM" id="MobiDB-lite"/>
    </source>
</evidence>
<sequence length="453" mass="51256">MHHSNKEIFEEICDLISDVDCNGDAIMQTLKLRTISEKFRTIVKDEKILSEIFEMFNCRCLISEEFILSFVAVVTSRQLESFTADGKNLRHATISILQKNNQNADNFKRDNLSKFYNSVRLHGEYFNKARLSGGIPINIIGKSLLSIINVELEKELRNIFHLKTDEFAKIILSQITLNGNLLKTRHKTDIEQTLFNIRKCLIEINSLTSKTKAFLIMTLDLYYSNFTNIGDSLEKMYKAFLIEDDKVNAKPSNHVDDKKVNATSKVRASLGQMTITKKPDDSPKQSHTQRNLKLQIKKPDSLPSTPTRNSSKYHQKSSPSKVSTPPTSPQKKLSPQELRSKKGQASNGLMRNETSNKSPKQHSTNGHESESSQNVDENVLKQQNSRSSTPAATASSNTKYKTNSQVYFREENVENLTWNGEVSFEGDPDDPEATTSPKVNPYSSSFLNFLSSN</sequence>
<feature type="compositionally biased region" description="Low complexity" evidence="1">
    <location>
        <begin position="316"/>
        <end position="332"/>
    </location>
</feature>
<feature type="compositionally biased region" description="Polar residues" evidence="1">
    <location>
        <begin position="302"/>
        <end position="312"/>
    </location>
</feature>
<dbReference type="STRING" id="568069.A0A1J1I9X4"/>
<feature type="compositionally biased region" description="Low complexity" evidence="1">
    <location>
        <begin position="443"/>
        <end position="453"/>
    </location>
</feature>
<proteinExistence type="predicted"/>
<protein>
    <submittedName>
        <fullName evidence="2">CLUMA_CG009223, isoform A</fullName>
    </submittedName>
</protein>
<name>A0A1J1I9X4_9DIPT</name>
<organism evidence="2 3">
    <name type="scientific">Clunio marinus</name>
    <dbReference type="NCBI Taxonomy" id="568069"/>
    <lineage>
        <taxon>Eukaryota</taxon>
        <taxon>Metazoa</taxon>
        <taxon>Ecdysozoa</taxon>
        <taxon>Arthropoda</taxon>
        <taxon>Hexapoda</taxon>
        <taxon>Insecta</taxon>
        <taxon>Pterygota</taxon>
        <taxon>Neoptera</taxon>
        <taxon>Endopterygota</taxon>
        <taxon>Diptera</taxon>
        <taxon>Nematocera</taxon>
        <taxon>Chironomoidea</taxon>
        <taxon>Chironomidae</taxon>
        <taxon>Clunio</taxon>
    </lineage>
</organism>
<evidence type="ECO:0000313" key="2">
    <source>
        <dbReference type="EMBL" id="CRK95766.1"/>
    </source>
</evidence>
<dbReference type="EMBL" id="CVRI01000042">
    <property type="protein sequence ID" value="CRK95766.1"/>
    <property type="molecule type" value="Genomic_DNA"/>
</dbReference>
<feature type="region of interest" description="Disordered" evidence="1">
    <location>
        <begin position="251"/>
        <end position="407"/>
    </location>
</feature>
<dbReference type="Gene3D" id="1.25.40.180">
    <property type="match status" value="1"/>
</dbReference>
<feature type="compositionally biased region" description="Polar residues" evidence="1">
    <location>
        <begin position="261"/>
        <end position="275"/>
    </location>
</feature>
<gene>
    <name evidence="2" type="primary">putative GI20068</name>
    <name evidence="2" type="ORF">CLUMA_CG009223</name>
</gene>
<feature type="compositionally biased region" description="Polar residues" evidence="1">
    <location>
        <begin position="343"/>
        <end position="364"/>
    </location>
</feature>
<feature type="compositionally biased region" description="Polar residues" evidence="1">
    <location>
        <begin position="371"/>
        <end position="384"/>
    </location>
</feature>
<dbReference type="PANTHER" id="PTHR23254:SF18">
    <property type="entry name" value="RE28271P"/>
    <property type="match status" value="1"/>
</dbReference>
<evidence type="ECO:0000313" key="3">
    <source>
        <dbReference type="Proteomes" id="UP000183832"/>
    </source>
</evidence>
<keyword evidence="3" id="KW-1185">Reference proteome</keyword>
<dbReference type="PANTHER" id="PTHR23254">
    <property type="entry name" value="EIF4G DOMAIN PROTEIN"/>
    <property type="match status" value="1"/>
</dbReference>
<feature type="compositionally biased region" description="Low complexity" evidence="1">
    <location>
        <begin position="385"/>
        <end position="398"/>
    </location>
</feature>
<accession>A0A1J1I9X4</accession>
<dbReference type="GO" id="GO:0005829">
    <property type="term" value="C:cytosol"/>
    <property type="evidence" value="ECO:0007669"/>
    <property type="project" value="TreeGrafter"/>
</dbReference>
<feature type="region of interest" description="Disordered" evidence="1">
    <location>
        <begin position="419"/>
        <end position="453"/>
    </location>
</feature>
<feature type="compositionally biased region" description="Polar residues" evidence="1">
    <location>
        <begin position="433"/>
        <end position="442"/>
    </location>
</feature>
<reference evidence="2 3" key="1">
    <citation type="submission" date="2015-04" db="EMBL/GenBank/DDBJ databases">
        <authorList>
            <person name="Syromyatnikov M.Y."/>
            <person name="Popov V.N."/>
        </authorList>
    </citation>
    <scope>NUCLEOTIDE SEQUENCE [LARGE SCALE GENOMIC DNA]</scope>
</reference>
<dbReference type="InterPro" id="IPR051367">
    <property type="entry name" value="mRNA_TranslReg/HistoneTransl"/>
</dbReference>
<dbReference type="OrthoDB" id="6484979at2759"/>